<evidence type="ECO:0000313" key="4">
    <source>
        <dbReference type="Proteomes" id="UP001501326"/>
    </source>
</evidence>
<keyword evidence="2" id="KW-0560">Oxidoreductase</keyword>
<sequence>MTPDLAGRGVVVTGAGRGIGEAYAKAFAAAGARVVVNDLDADAVTAVATSLGDDVFAVPGDASSEEGVAALVASARDHLGEIDVYCANAGVARGGTEAVAERAWDVSWNVNVMAHVRAAKLLVPEWVERGSGTFVATVSAAGLLSIPGAAPYAVTKHAAYAFAEWLSMTYGDKGVRVHAVCPQGVRTDMLRNSGTSGRALMEADAVDPDDVARDLFLAMEQERFLVLPHPEVAQMYAHRASDPDRWLTGMRRLAGGLPGSVLGAD</sequence>
<dbReference type="Gene3D" id="3.40.50.720">
    <property type="entry name" value="NAD(P)-binding Rossmann-like Domain"/>
    <property type="match status" value="1"/>
</dbReference>
<evidence type="ECO:0000256" key="2">
    <source>
        <dbReference type="ARBA" id="ARBA00023002"/>
    </source>
</evidence>
<keyword evidence="4" id="KW-1185">Reference proteome</keyword>
<dbReference type="PANTHER" id="PTHR43669">
    <property type="entry name" value="5-KETO-D-GLUCONATE 5-REDUCTASE"/>
    <property type="match status" value="1"/>
</dbReference>
<evidence type="ECO:0000256" key="1">
    <source>
        <dbReference type="ARBA" id="ARBA00006484"/>
    </source>
</evidence>
<organism evidence="3 4">
    <name type="scientific">Pedococcus aerophilus</name>
    <dbReference type="NCBI Taxonomy" id="436356"/>
    <lineage>
        <taxon>Bacteria</taxon>
        <taxon>Bacillati</taxon>
        <taxon>Actinomycetota</taxon>
        <taxon>Actinomycetes</taxon>
        <taxon>Micrococcales</taxon>
        <taxon>Intrasporangiaceae</taxon>
        <taxon>Pedococcus</taxon>
    </lineage>
</organism>
<dbReference type="PANTHER" id="PTHR43669:SF3">
    <property type="entry name" value="ALCOHOL DEHYDROGENASE, PUTATIVE (AFU_ORTHOLOGUE AFUA_3G03445)-RELATED"/>
    <property type="match status" value="1"/>
</dbReference>
<gene>
    <name evidence="3" type="ORF">GCM10009867_29870</name>
</gene>
<comment type="caution">
    <text evidence="3">The sequence shown here is derived from an EMBL/GenBank/DDBJ whole genome shotgun (WGS) entry which is preliminary data.</text>
</comment>
<dbReference type="InterPro" id="IPR036291">
    <property type="entry name" value="NAD(P)-bd_dom_sf"/>
</dbReference>
<comment type="similarity">
    <text evidence="1">Belongs to the short-chain dehydrogenases/reductases (SDR) family.</text>
</comment>
<dbReference type="PROSITE" id="PS00061">
    <property type="entry name" value="ADH_SHORT"/>
    <property type="match status" value="1"/>
</dbReference>
<dbReference type="Proteomes" id="UP001501326">
    <property type="component" value="Unassembled WGS sequence"/>
</dbReference>
<reference evidence="3 4" key="1">
    <citation type="journal article" date="2019" name="Int. J. Syst. Evol. Microbiol.">
        <title>The Global Catalogue of Microorganisms (GCM) 10K type strain sequencing project: providing services to taxonomists for standard genome sequencing and annotation.</title>
        <authorList>
            <consortium name="The Broad Institute Genomics Platform"/>
            <consortium name="The Broad Institute Genome Sequencing Center for Infectious Disease"/>
            <person name="Wu L."/>
            <person name="Ma J."/>
        </authorList>
    </citation>
    <scope>NUCLEOTIDE SEQUENCE [LARGE SCALE GENOMIC DNA]</scope>
    <source>
        <strain evidence="3 4">JCM 16378</strain>
    </source>
</reference>
<dbReference type="RefSeq" id="WP_344194867.1">
    <property type="nucleotide sequence ID" value="NZ_BAAARN010000004.1"/>
</dbReference>
<evidence type="ECO:0000313" key="3">
    <source>
        <dbReference type="EMBL" id="GAA2738485.1"/>
    </source>
</evidence>
<proteinExistence type="inferred from homology"/>
<dbReference type="InterPro" id="IPR020904">
    <property type="entry name" value="Sc_DH/Rdtase_CS"/>
</dbReference>
<accession>A0ABN3UTS8</accession>
<dbReference type="Pfam" id="PF00106">
    <property type="entry name" value="adh_short"/>
    <property type="match status" value="1"/>
</dbReference>
<dbReference type="EMBL" id="BAAARN010000004">
    <property type="protein sequence ID" value="GAA2738485.1"/>
    <property type="molecule type" value="Genomic_DNA"/>
</dbReference>
<dbReference type="CDD" id="cd05233">
    <property type="entry name" value="SDR_c"/>
    <property type="match status" value="1"/>
</dbReference>
<dbReference type="InterPro" id="IPR002347">
    <property type="entry name" value="SDR_fam"/>
</dbReference>
<protein>
    <submittedName>
        <fullName evidence="3">SDR family oxidoreductase</fullName>
    </submittedName>
</protein>
<name>A0ABN3UTS8_9MICO</name>
<dbReference type="PRINTS" id="PR00081">
    <property type="entry name" value="GDHRDH"/>
</dbReference>
<dbReference type="SUPFAM" id="SSF51735">
    <property type="entry name" value="NAD(P)-binding Rossmann-fold domains"/>
    <property type="match status" value="1"/>
</dbReference>